<feature type="region of interest" description="Disordered" evidence="1">
    <location>
        <begin position="338"/>
        <end position="407"/>
    </location>
</feature>
<reference evidence="3" key="1">
    <citation type="submission" date="2020-11" db="EMBL/GenBank/DDBJ databases">
        <authorList>
            <person name="Tran Van P."/>
        </authorList>
    </citation>
    <scope>NUCLEOTIDE SEQUENCE</scope>
</reference>
<feature type="compositionally biased region" description="Acidic residues" evidence="1">
    <location>
        <begin position="391"/>
        <end position="407"/>
    </location>
</feature>
<sequence length="478" mass="53791">MLGLVPQSIMNWITLLLTTLMCRLRTGAANEDEAFVLLPEYDEDDSRFKRVYPPPENGLHSPRGSKVASGDEGGPGEIGGGIYLIKFSRGIPHLKMDPIPRTVPELLMGAEQTFFCVNATHYIPCTHVDLTDADSEQTLASASQVFHCGPRRCCEVGGDSPCTYRCEHLQPSLDYDHPNLKWTFPKIQPKARKKRRRKEFPEDMSEYVPHVKKISIKTFVFEYEELSEEDAQEISSDGWKPSYRKNCPGMKLIAATSIPSTAAYLSSTFSTFTSPTAYDDLSVTFNVSVFKTEHQNISIDTATDLVSSTSTSTNITMTEEYTQESSAISSMDTLLNESSLTTAPPIPTTTRTTSHTHLSKESNDFNIDTKNYTNLDADNSSNPNNNNDTIHDDDNDTNPDTSQDDISDVNHIANHYTYLDTYHNFKHNANNKTSHNFYRNRNHASNHNTNYDSNLVQSHNANYDSHFNVNHDTYYDTL</sequence>
<protein>
    <submittedName>
        <fullName evidence="3">Uncharacterized protein</fullName>
    </submittedName>
</protein>
<feature type="signal peptide" evidence="2">
    <location>
        <begin position="1"/>
        <end position="29"/>
    </location>
</feature>
<accession>A0A7R9CCJ8</accession>
<name>A0A7R9CCJ8_TIMCR</name>
<feature type="compositionally biased region" description="Low complexity" evidence="1">
    <location>
        <begin position="374"/>
        <end position="388"/>
    </location>
</feature>
<feature type="compositionally biased region" description="Low complexity" evidence="1">
    <location>
        <begin position="338"/>
        <end position="356"/>
    </location>
</feature>
<keyword evidence="2" id="KW-0732">Signal</keyword>
<organism evidence="3">
    <name type="scientific">Timema cristinae</name>
    <name type="common">Walking stick</name>
    <dbReference type="NCBI Taxonomy" id="61476"/>
    <lineage>
        <taxon>Eukaryota</taxon>
        <taxon>Metazoa</taxon>
        <taxon>Ecdysozoa</taxon>
        <taxon>Arthropoda</taxon>
        <taxon>Hexapoda</taxon>
        <taxon>Insecta</taxon>
        <taxon>Pterygota</taxon>
        <taxon>Neoptera</taxon>
        <taxon>Polyneoptera</taxon>
        <taxon>Phasmatodea</taxon>
        <taxon>Timematodea</taxon>
        <taxon>Timematoidea</taxon>
        <taxon>Timematidae</taxon>
        <taxon>Timema</taxon>
    </lineage>
</organism>
<evidence type="ECO:0000256" key="2">
    <source>
        <dbReference type="SAM" id="SignalP"/>
    </source>
</evidence>
<dbReference type="AlphaFoldDB" id="A0A7R9CCJ8"/>
<dbReference type="EMBL" id="OC316844">
    <property type="protein sequence ID" value="CAD7393965.1"/>
    <property type="molecule type" value="Genomic_DNA"/>
</dbReference>
<feature type="chain" id="PRO_5031252289" evidence="2">
    <location>
        <begin position="30"/>
        <end position="478"/>
    </location>
</feature>
<evidence type="ECO:0000256" key="1">
    <source>
        <dbReference type="SAM" id="MobiDB-lite"/>
    </source>
</evidence>
<feature type="region of interest" description="Disordered" evidence="1">
    <location>
        <begin position="47"/>
        <end position="72"/>
    </location>
</feature>
<gene>
    <name evidence="3" type="ORF">TCEB3V08_LOCUS1917</name>
</gene>
<feature type="region of interest" description="Disordered" evidence="1">
    <location>
        <begin position="434"/>
        <end position="455"/>
    </location>
</feature>
<feature type="compositionally biased region" description="Polar residues" evidence="1">
    <location>
        <begin position="364"/>
        <end position="373"/>
    </location>
</feature>
<proteinExistence type="predicted"/>
<evidence type="ECO:0000313" key="3">
    <source>
        <dbReference type="EMBL" id="CAD7393965.1"/>
    </source>
</evidence>
<feature type="compositionally biased region" description="Polar residues" evidence="1">
    <location>
        <begin position="445"/>
        <end position="455"/>
    </location>
</feature>